<feature type="signal peptide" evidence="1">
    <location>
        <begin position="1"/>
        <end position="27"/>
    </location>
</feature>
<dbReference type="InterPro" id="IPR040079">
    <property type="entry name" value="Glutathione_S-Trfase"/>
</dbReference>
<dbReference type="InterPro" id="IPR050213">
    <property type="entry name" value="GST_superfamily"/>
</dbReference>
<dbReference type="Pfam" id="PF14497">
    <property type="entry name" value="GST_C_3"/>
    <property type="match status" value="1"/>
</dbReference>
<accession>A0AB34JK07</accession>
<dbReference type="Proteomes" id="UP001515480">
    <property type="component" value="Unassembled WGS sequence"/>
</dbReference>
<evidence type="ECO:0000313" key="5">
    <source>
        <dbReference type="Proteomes" id="UP001515480"/>
    </source>
</evidence>
<gene>
    <name evidence="4" type="ORF">AB1Y20_017366</name>
</gene>
<dbReference type="Pfam" id="PF02798">
    <property type="entry name" value="GST_N"/>
    <property type="match status" value="1"/>
</dbReference>
<dbReference type="SUPFAM" id="SSF52833">
    <property type="entry name" value="Thioredoxin-like"/>
    <property type="match status" value="1"/>
</dbReference>
<dbReference type="PANTHER" id="PTHR11571">
    <property type="entry name" value="GLUTATHIONE S-TRANSFERASE"/>
    <property type="match status" value="1"/>
</dbReference>
<feature type="chain" id="PRO_5044334156" description="Glutathione transferase" evidence="1">
    <location>
        <begin position="28"/>
        <end position="248"/>
    </location>
</feature>
<dbReference type="GO" id="GO:0004364">
    <property type="term" value="F:glutathione transferase activity"/>
    <property type="evidence" value="ECO:0007669"/>
    <property type="project" value="TreeGrafter"/>
</dbReference>
<proteinExistence type="predicted"/>
<sequence length="248" mass="26501">MAMIRAMRVAPLALRAGCLTALAGSAAFSTSAPAPKNIKLYYFDFAFWRAETIRLALFVGGVPFDDVRDVKNAELKEQGKLTFGSVPVLEVDGRILSQTQAMASYAGKLAGMHPDDPWLEAKVDECINGCTDVTMTVGGTFRLPEEEKMAARAAMVQPDGRLLVQLGGLEKICKENGSNGYAVGDSITVADLAICGVAKWLSSGVLDGIPADIVQTKFPAIAKVKSTVLSHPKVQEWAAAHPKDYGKK</sequence>
<dbReference type="CDD" id="cd03039">
    <property type="entry name" value="GST_N_Sigma_like"/>
    <property type="match status" value="1"/>
</dbReference>
<feature type="domain" description="GST C-terminal" evidence="3">
    <location>
        <begin position="116"/>
        <end position="248"/>
    </location>
</feature>
<dbReference type="Gene3D" id="1.20.1050.10">
    <property type="match status" value="1"/>
</dbReference>
<dbReference type="Gene3D" id="3.40.30.10">
    <property type="entry name" value="Glutaredoxin"/>
    <property type="match status" value="1"/>
</dbReference>
<reference evidence="4 5" key="1">
    <citation type="journal article" date="2024" name="Science">
        <title>Giant polyketide synthase enzymes in the biosynthesis of giant marine polyether toxins.</title>
        <authorList>
            <person name="Fallon T.R."/>
            <person name="Shende V.V."/>
            <person name="Wierzbicki I.H."/>
            <person name="Pendleton A.L."/>
            <person name="Watervoot N.F."/>
            <person name="Auber R.P."/>
            <person name="Gonzalez D.J."/>
            <person name="Wisecaver J.H."/>
            <person name="Moore B.S."/>
        </authorList>
    </citation>
    <scope>NUCLEOTIDE SEQUENCE [LARGE SCALE GENOMIC DNA]</scope>
    <source>
        <strain evidence="4 5">12B1</strain>
    </source>
</reference>
<dbReference type="InterPro" id="IPR004045">
    <property type="entry name" value="Glutathione_S-Trfase_N"/>
</dbReference>
<dbReference type="PROSITE" id="PS50404">
    <property type="entry name" value="GST_NTER"/>
    <property type="match status" value="1"/>
</dbReference>
<dbReference type="PROSITE" id="PS50405">
    <property type="entry name" value="GST_CTER"/>
    <property type="match status" value="1"/>
</dbReference>
<feature type="domain" description="GST N-terminal" evidence="2">
    <location>
        <begin position="36"/>
        <end position="114"/>
    </location>
</feature>
<dbReference type="SFLD" id="SFLDS00019">
    <property type="entry name" value="Glutathione_Transferase_(cytos"/>
    <property type="match status" value="1"/>
</dbReference>
<evidence type="ECO:0000313" key="4">
    <source>
        <dbReference type="EMBL" id="KAL1522375.1"/>
    </source>
</evidence>
<dbReference type="EMBL" id="JBGBPQ010000006">
    <property type="protein sequence ID" value="KAL1522375.1"/>
    <property type="molecule type" value="Genomic_DNA"/>
</dbReference>
<dbReference type="CDD" id="cd03192">
    <property type="entry name" value="GST_C_Sigma_like"/>
    <property type="match status" value="1"/>
</dbReference>
<dbReference type="InterPro" id="IPR036249">
    <property type="entry name" value="Thioredoxin-like_sf"/>
</dbReference>
<name>A0AB34JK07_PRYPA</name>
<comment type="caution">
    <text evidence="4">The sequence shown here is derived from an EMBL/GenBank/DDBJ whole genome shotgun (WGS) entry which is preliminary data.</text>
</comment>
<dbReference type="PANTHER" id="PTHR11571:SF252">
    <property type="entry name" value="GLUTATHIONE S-TRANSFERASE"/>
    <property type="match status" value="1"/>
</dbReference>
<dbReference type="AlphaFoldDB" id="A0AB34JK07"/>
<keyword evidence="1" id="KW-0732">Signal</keyword>
<keyword evidence="5" id="KW-1185">Reference proteome</keyword>
<evidence type="ECO:0008006" key="6">
    <source>
        <dbReference type="Google" id="ProtNLM"/>
    </source>
</evidence>
<dbReference type="InterPro" id="IPR010987">
    <property type="entry name" value="Glutathione-S-Trfase_C-like"/>
</dbReference>
<dbReference type="SUPFAM" id="SSF47616">
    <property type="entry name" value="GST C-terminal domain-like"/>
    <property type="match status" value="1"/>
</dbReference>
<dbReference type="InterPro" id="IPR004046">
    <property type="entry name" value="GST_C"/>
</dbReference>
<evidence type="ECO:0000259" key="3">
    <source>
        <dbReference type="PROSITE" id="PS50405"/>
    </source>
</evidence>
<dbReference type="GO" id="GO:0006749">
    <property type="term" value="P:glutathione metabolic process"/>
    <property type="evidence" value="ECO:0007669"/>
    <property type="project" value="TreeGrafter"/>
</dbReference>
<evidence type="ECO:0000256" key="1">
    <source>
        <dbReference type="SAM" id="SignalP"/>
    </source>
</evidence>
<dbReference type="InterPro" id="IPR036282">
    <property type="entry name" value="Glutathione-S-Trfase_C_sf"/>
</dbReference>
<evidence type="ECO:0000259" key="2">
    <source>
        <dbReference type="PROSITE" id="PS50404"/>
    </source>
</evidence>
<protein>
    <recommendedName>
        <fullName evidence="6">Glutathione transferase</fullName>
    </recommendedName>
</protein>
<organism evidence="4 5">
    <name type="scientific">Prymnesium parvum</name>
    <name type="common">Toxic golden alga</name>
    <dbReference type="NCBI Taxonomy" id="97485"/>
    <lineage>
        <taxon>Eukaryota</taxon>
        <taxon>Haptista</taxon>
        <taxon>Haptophyta</taxon>
        <taxon>Prymnesiophyceae</taxon>
        <taxon>Prymnesiales</taxon>
        <taxon>Prymnesiaceae</taxon>
        <taxon>Prymnesium</taxon>
    </lineage>
</organism>